<sequence length="69" mass="7837">MADVNRLFRASASTTAIRQELFLLANRAITFARTAKEFVTRLKQRISVLPKRPAITFHMAIITDSNKCD</sequence>
<name>D4BJP3_9ENTR</name>
<dbReference type="HOGENOM" id="CLU_2768373_0_0_6"/>
<dbReference type="AlphaFoldDB" id="D4BJP3"/>
<dbReference type="EMBL" id="ABWL02000026">
    <property type="protein sequence ID" value="EFE05908.1"/>
    <property type="molecule type" value="Genomic_DNA"/>
</dbReference>
<reference evidence="1 2" key="1">
    <citation type="submission" date="2010-02" db="EMBL/GenBank/DDBJ databases">
        <authorList>
            <person name="Weinstock G."/>
            <person name="Sodergren E."/>
            <person name="Clifton S."/>
            <person name="Fulton L."/>
            <person name="Fulton B."/>
            <person name="Courtney L."/>
            <person name="Fronick C."/>
            <person name="Harrison M."/>
            <person name="Strong C."/>
            <person name="Farmer C."/>
            <person name="Delahaunty K."/>
            <person name="Markovic C."/>
            <person name="Hall O."/>
            <person name="Minx P."/>
            <person name="Tomlinson C."/>
            <person name="Mitreva M."/>
            <person name="Nelson J."/>
            <person name="Hou S."/>
            <person name="Wollam A."/>
            <person name="Pepin K.H."/>
            <person name="Johnson M."/>
            <person name="Bhonagiri V."/>
            <person name="Zhang X."/>
            <person name="Suruliraj S."/>
            <person name="Warren W."/>
            <person name="Chinwalla A."/>
            <person name="Mardis E.R."/>
            <person name="Wilson R.K."/>
        </authorList>
    </citation>
    <scope>NUCLEOTIDE SEQUENCE [LARGE SCALE GENOMIC DNA]</scope>
    <source>
        <strain evidence="1 2">ATCC 29220</strain>
    </source>
</reference>
<proteinExistence type="predicted"/>
<dbReference type="Proteomes" id="UP000003880">
    <property type="component" value="Unassembled WGS sequence"/>
</dbReference>
<accession>D4BJP3</accession>
<gene>
    <name evidence="1" type="ORF">CIT292_10887</name>
</gene>
<evidence type="ECO:0000313" key="2">
    <source>
        <dbReference type="Proteomes" id="UP000003880"/>
    </source>
</evidence>
<comment type="caution">
    <text evidence="1">The sequence shown here is derived from an EMBL/GenBank/DDBJ whole genome shotgun (WGS) entry which is preliminary data.</text>
</comment>
<evidence type="ECO:0000313" key="1">
    <source>
        <dbReference type="EMBL" id="EFE05908.1"/>
    </source>
</evidence>
<organism evidence="1 2">
    <name type="scientific">Citrobacter youngae ATCC 29220</name>
    <dbReference type="NCBI Taxonomy" id="500640"/>
    <lineage>
        <taxon>Bacteria</taxon>
        <taxon>Pseudomonadati</taxon>
        <taxon>Pseudomonadota</taxon>
        <taxon>Gammaproteobacteria</taxon>
        <taxon>Enterobacterales</taxon>
        <taxon>Enterobacteriaceae</taxon>
        <taxon>Citrobacter</taxon>
        <taxon>Citrobacter freundii complex</taxon>
    </lineage>
</organism>
<protein>
    <submittedName>
        <fullName evidence="1">Uncharacterized protein</fullName>
    </submittedName>
</protein>